<dbReference type="AlphaFoldDB" id="A0A132PDH0"/>
<reference evidence="8 9" key="1">
    <citation type="submission" date="2015-07" db="EMBL/GenBank/DDBJ databases">
        <title>A draft genome sequence of Mycobacterium wolinskyi.</title>
        <authorList>
            <person name="de Man T.J."/>
            <person name="Perry K.A."/>
            <person name="Coulliette A.D."/>
            <person name="Jensen B."/>
            <person name="Toney N.C."/>
            <person name="Limbago B.M."/>
            <person name="Noble-Wang J."/>
        </authorList>
    </citation>
    <scope>NUCLEOTIDE SEQUENCE [LARGE SCALE GENOMIC DNA]</scope>
    <source>
        <strain evidence="8 9">CDC_01</strain>
    </source>
</reference>
<sequence length="122" mass="13143">MQQSGQTPEPDDEPDYRFTLANERTFLAWQRTSLGLLAAAVAVIQFVPDLGLPGARHILGLVLTMLATATAAVGLWRWRQVDRAMRAGTALPRHPTPSYLAVGLCVIGLLVLIAAVVRLVTG</sequence>
<dbReference type="PANTHER" id="PTHR34187">
    <property type="entry name" value="FGR18P"/>
    <property type="match status" value="1"/>
</dbReference>
<organism evidence="8 9">
    <name type="scientific">Mycolicibacterium wolinskyi</name>
    <dbReference type="NCBI Taxonomy" id="59750"/>
    <lineage>
        <taxon>Bacteria</taxon>
        <taxon>Bacillati</taxon>
        <taxon>Actinomycetota</taxon>
        <taxon>Actinomycetes</taxon>
        <taxon>Mycobacteriales</taxon>
        <taxon>Mycobacteriaceae</taxon>
        <taxon>Mycolicibacterium</taxon>
    </lineage>
</organism>
<evidence type="ECO:0000313" key="9">
    <source>
        <dbReference type="Proteomes" id="UP000070612"/>
    </source>
</evidence>
<keyword evidence="3 6" id="KW-0812">Transmembrane</keyword>
<accession>A0A132PDH0</accession>
<keyword evidence="2" id="KW-1003">Cell membrane</keyword>
<dbReference type="PATRIC" id="fig|59750.3.peg.4132"/>
<evidence type="ECO:0000256" key="1">
    <source>
        <dbReference type="ARBA" id="ARBA00004651"/>
    </source>
</evidence>
<protein>
    <submittedName>
        <fullName evidence="8">Membrane protein</fullName>
    </submittedName>
</protein>
<feature type="transmembrane region" description="Helical" evidence="6">
    <location>
        <begin position="58"/>
        <end position="78"/>
    </location>
</feature>
<dbReference type="EMBL" id="LGTW01000028">
    <property type="protein sequence ID" value="KWX20401.1"/>
    <property type="molecule type" value="Genomic_DNA"/>
</dbReference>
<comment type="caution">
    <text evidence="8">The sequence shown here is derived from an EMBL/GenBank/DDBJ whole genome shotgun (WGS) entry which is preliminary data.</text>
</comment>
<evidence type="ECO:0000256" key="6">
    <source>
        <dbReference type="SAM" id="Phobius"/>
    </source>
</evidence>
<keyword evidence="4 6" id="KW-1133">Transmembrane helix</keyword>
<dbReference type="RefSeq" id="WP_067857305.1">
    <property type="nucleotide sequence ID" value="NZ_LGTW01000028.1"/>
</dbReference>
<dbReference type="STRING" id="59750.AWC31_26850"/>
<feature type="domain" description="DUF202" evidence="7">
    <location>
        <begin position="17"/>
        <end position="84"/>
    </location>
</feature>
<gene>
    <name evidence="8" type="ORF">AFM11_31140</name>
</gene>
<evidence type="ECO:0000313" key="8">
    <source>
        <dbReference type="EMBL" id="KWX20401.1"/>
    </source>
</evidence>
<evidence type="ECO:0000256" key="3">
    <source>
        <dbReference type="ARBA" id="ARBA00022692"/>
    </source>
</evidence>
<keyword evidence="5 6" id="KW-0472">Membrane</keyword>
<dbReference type="InterPro" id="IPR052053">
    <property type="entry name" value="IM_YidH-like"/>
</dbReference>
<keyword evidence="9" id="KW-1185">Reference proteome</keyword>
<evidence type="ECO:0000256" key="2">
    <source>
        <dbReference type="ARBA" id="ARBA00022475"/>
    </source>
</evidence>
<evidence type="ECO:0000256" key="4">
    <source>
        <dbReference type="ARBA" id="ARBA00022989"/>
    </source>
</evidence>
<evidence type="ECO:0000259" key="7">
    <source>
        <dbReference type="Pfam" id="PF02656"/>
    </source>
</evidence>
<dbReference type="InterPro" id="IPR003807">
    <property type="entry name" value="DUF202"/>
</dbReference>
<dbReference type="Pfam" id="PF02656">
    <property type="entry name" value="DUF202"/>
    <property type="match status" value="1"/>
</dbReference>
<dbReference type="Proteomes" id="UP000070612">
    <property type="component" value="Unassembled WGS sequence"/>
</dbReference>
<dbReference type="GO" id="GO:0005886">
    <property type="term" value="C:plasma membrane"/>
    <property type="evidence" value="ECO:0007669"/>
    <property type="project" value="UniProtKB-SubCell"/>
</dbReference>
<comment type="subcellular location">
    <subcellularLocation>
        <location evidence="1">Cell membrane</location>
        <topology evidence="1">Multi-pass membrane protein</topology>
    </subcellularLocation>
</comment>
<name>A0A132PDH0_9MYCO</name>
<evidence type="ECO:0000256" key="5">
    <source>
        <dbReference type="ARBA" id="ARBA00023136"/>
    </source>
</evidence>
<proteinExistence type="predicted"/>
<dbReference type="PANTHER" id="PTHR34187:SF2">
    <property type="entry name" value="DUF202 DOMAIN-CONTAINING PROTEIN"/>
    <property type="match status" value="1"/>
</dbReference>
<feature type="transmembrane region" description="Helical" evidence="6">
    <location>
        <begin position="99"/>
        <end position="120"/>
    </location>
</feature>
<feature type="transmembrane region" description="Helical" evidence="6">
    <location>
        <begin position="26"/>
        <end position="46"/>
    </location>
</feature>